<dbReference type="InterPro" id="IPR027417">
    <property type="entry name" value="P-loop_NTPase"/>
</dbReference>
<dbReference type="AlphaFoldDB" id="A0AAQ5YYH0"/>
<reference evidence="5" key="3">
    <citation type="submission" date="2025-09" db="UniProtKB">
        <authorList>
            <consortium name="Ensembl"/>
        </authorList>
    </citation>
    <scope>IDENTIFICATION</scope>
</reference>
<evidence type="ECO:0000313" key="6">
    <source>
        <dbReference type="Proteomes" id="UP001501940"/>
    </source>
</evidence>
<dbReference type="PANTHER" id="PTHR10903:SF170">
    <property type="entry name" value="GTPASE IMAP FAMILY MEMBER 7"/>
    <property type="match status" value="1"/>
</dbReference>
<sequence length="345" mass="37637">MAEQQQCPDGSFYCGGVSSLQILTESVTQKHLHSDQIVLALPALIRWPIRIFCSLTGLSALWSWVSRLVGTLRGIQSLFKWLSRIWHFFVGISSRFKWLGAVIQAITGSESTSSSSSSQKPGLRLILLGPTGGGRTSLADTLLGKSGTTAPMCPLTESTKRRTVMDGRDLTVIDTPDLLGASLGSNIRAREALRSLQLAGPGPHAFLLVLRAPGSGKIPDQDANQAIQAVLELFGEEVMGYIIPVLTHADRLSQKNTVDHLLKVDTGTLRRAVSLCGQKPALVDNRPNLPSEAQSVMQRNLVGRVMEVKELRGHFIHELQRREDRIREELLADMASALATKLGHL</sequence>
<keyword evidence="3" id="KW-0342">GTP-binding</keyword>
<dbReference type="PROSITE" id="PS51720">
    <property type="entry name" value="G_AIG1"/>
    <property type="match status" value="1"/>
</dbReference>
<dbReference type="InterPro" id="IPR045058">
    <property type="entry name" value="GIMA/IAN/Toc"/>
</dbReference>
<dbReference type="Proteomes" id="UP001501940">
    <property type="component" value="Chromosome 18"/>
</dbReference>
<evidence type="ECO:0000259" key="4">
    <source>
        <dbReference type="PROSITE" id="PS51720"/>
    </source>
</evidence>
<reference evidence="5 6" key="1">
    <citation type="submission" date="2022-01" db="EMBL/GenBank/DDBJ databases">
        <title>A chromosome-scale genome assembly of the false clownfish, Amphiprion ocellaris.</title>
        <authorList>
            <person name="Ryu T."/>
        </authorList>
    </citation>
    <scope>NUCLEOTIDE SEQUENCE [LARGE SCALE GENOMIC DNA]</scope>
</reference>
<feature type="domain" description="AIG1-type G" evidence="4">
    <location>
        <begin position="120"/>
        <end position="324"/>
    </location>
</feature>
<proteinExistence type="inferred from homology"/>
<evidence type="ECO:0000313" key="5">
    <source>
        <dbReference type="Ensembl" id="ENSAOCP00000057046.1"/>
    </source>
</evidence>
<dbReference type="Gene3D" id="3.40.50.300">
    <property type="entry name" value="P-loop containing nucleotide triphosphate hydrolases"/>
    <property type="match status" value="1"/>
</dbReference>
<accession>A0AAQ5YYH0</accession>
<protein>
    <recommendedName>
        <fullName evidence="4">AIG1-type G domain-containing protein</fullName>
    </recommendedName>
</protein>
<evidence type="ECO:0000256" key="1">
    <source>
        <dbReference type="ARBA" id="ARBA00008535"/>
    </source>
</evidence>
<dbReference type="GO" id="GO:0005525">
    <property type="term" value="F:GTP binding"/>
    <property type="evidence" value="ECO:0007669"/>
    <property type="project" value="UniProtKB-KW"/>
</dbReference>
<dbReference type="SUPFAM" id="SSF52540">
    <property type="entry name" value="P-loop containing nucleoside triphosphate hydrolases"/>
    <property type="match status" value="1"/>
</dbReference>
<keyword evidence="2" id="KW-0547">Nucleotide-binding</keyword>
<organism evidence="5 6">
    <name type="scientific">Amphiprion ocellaris</name>
    <name type="common">Clown anemonefish</name>
    <dbReference type="NCBI Taxonomy" id="80972"/>
    <lineage>
        <taxon>Eukaryota</taxon>
        <taxon>Metazoa</taxon>
        <taxon>Chordata</taxon>
        <taxon>Craniata</taxon>
        <taxon>Vertebrata</taxon>
        <taxon>Euteleostomi</taxon>
        <taxon>Actinopterygii</taxon>
        <taxon>Neopterygii</taxon>
        <taxon>Teleostei</taxon>
        <taxon>Neoteleostei</taxon>
        <taxon>Acanthomorphata</taxon>
        <taxon>Ovalentaria</taxon>
        <taxon>Pomacentridae</taxon>
        <taxon>Amphiprion</taxon>
    </lineage>
</organism>
<dbReference type="InterPro" id="IPR006703">
    <property type="entry name" value="G_AIG1"/>
</dbReference>
<evidence type="ECO:0000256" key="2">
    <source>
        <dbReference type="ARBA" id="ARBA00022741"/>
    </source>
</evidence>
<evidence type="ECO:0000256" key="3">
    <source>
        <dbReference type="ARBA" id="ARBA00023134"/>
    </source>
</evidence>
<dbReference type="PANTHER" id="PTHR10903">
    <property type="entry name" value="GTPASE, IMAP FAMILY MEMBER-RELATED"/>
    <property type="match status" value="1"/>
</dbReference>
<comment type="similarity">
    <text evidence="1">Belongs to the TRAFAC class TrmE-Era-EngA-EngB-Septin-like GTPase superfamily. AIG1/Toc34/Toc159-like paraseptin GTPase family. IAN subfamily.</text>
</comment>
<name>A0AAQ5YYH0_AMPOC</name>
<keyword evidence="6" id="KW-1185">Reference proteome</keyword>
<reference evidence="5" key="2">
    <citation type="submission" date="2025-08" db="UniProtKB">
        <authorList>
            <consortium name="Ensembl"/>
        </authorList>
    </citation>
    <scope>IDENTIFICATION</scope>
</reference>
<dbReference type="GeneTree" id="ENSGT00650000094704"/>
<dbReference type="Ensembl" id="ENSAOCT00000074284.1">
    <property type="protein sequence ID" value="ENSAOCP00000057046.1"/>
    <property type="gene ID" value="ENSAOCG00000028191.1"/>
</dbReference>
<dbReference type="Pfam" id="PF04548">
    <property type="entry name" value="AIG1"/>
    <property type="match status" value="1"/>
</dbReference>